<organism evidence="2 3">
    <name type="scientific">Martelella endophytica</name>
    <dbReference type="NCBI Taxonomy" id="1486262"/>
    <lineage>
        <taxon>Bacteria</taxon>
        <taxon>Pseudomonadati</taxon>
        <taxon>Pseudomonadota</taxon>
        <taxon>Alphaproteobacteria</taxon>
        <taxon>Hyphomicrobiales</taxon>
        <taxon>Aurantimonadaceae</taxon>
        <taxon>Martelella</taxon>
    </lineage>
</organism>
<dbReference type="PATRIC" id="fig|1486262.3.peg.3151"/>
<dbReference type="Gene3D" id="1.25.40.340">
    <property type="match status" value="1"/>
</dbReference>
<evidence type="ECO:0000259" key="1">
    <source>
        <dbReference type="PROSITE" id="PS51480"/>
    </source>
</evidence>
<sequence>MSDITSFDIIGMFSEIAVSVSRHALWLSRLDTISGDGDHGEVMTAAFTAMERKLAALDPNGITPAGVFDMAAETFLTIDSHSARLYASAFRRAGSTLPGRKVIQESDFDRAFEAMAGGILAHGEAHDPDKNMVDAWQPALDAYRAAKNAGESLNDCLWAAAGAALEGAEPEHDGSPSDALPFGHPDKVMNAGAASAVLVIRAMRYALAEEE</sequence>
<protein>
    <recommendedName>
        <fullName evidence="1">DhaL domain-containing protein</fullName>
    </recommendedName>
</protein>
<dbReference type="GO" id="GO:0004371">
    <property type="term" value="F:glycerone kinase activity"/>
    <property type="evidence" value="ECO:0007669"/>
    <property type="project" value="InterPro"/>
</dbReference>
<proteinExistence type="predicted"/>
<dbReference type="PROSITE" id="PS51480">
    <property type="entry name" value="DHAL"/>
    <property type="match status" value="1"/>
</dbReference>
<dbReference type="EMBL" id="CP010803">
    <property type="protein sequence ID" value="AJY46723.1"/>
    <property type="molecule type" value="Genomic_DNA"/>
</dbReference>
<dbReference type="STRING" id="1486262.TM49_15250"/>
<dbReference type="GO" id="GO:0006071">
    <property type="term" value="P:glycerol metabolic process"/>
    <property type="evidence" value="ECO:0007669"/>
    <property type="project" value="InterPro"/>
</dbReference>
<name>A0A0D5LTM0_MAREN</name>
<dbReference type="KEGG" id="mey:TM49_15250"/>
<dbReference type="AlphaFoldDB" id="A0A0D5LTM0"/>
<dbReference type="Pfam" id="PF02734">
    <property type="entry name" value="Dak2"/>
    <property type="match status" value="1"/>
</dbReference>
<dbReference type="InterPro" id="IPR004007">
    <property type="entry name" value="DhaL_dom"/>
</dbReference>
<accession>A0A0D5LTM0</accession>
<reference evidence="2 3" key="1">
    <citation type="journal article" date="2015" name="Genome Announc.">
        <title>Complete genome sequence of Martelella endophytica YC6887, which has antifungal activity associated with a halophyte.</title>
        <authorList>
            <person name="Khan A."/>
            <person name="Khan H."/>
            <person name="Chung E.J."/>
            <person name="Hossain M.T."/>
            <person name="Chung Y.R."/>
        </authorList>
    </citation>
    <scope>NUCLEOTIDE SEQUENCE [LARGE SCALE GENOMIC DNA]</scope>
    <source>
        <strain evidence="2">YC6887</strain>
    </source>
</reference>
<dbReference type="InterPro" id="IPR036117">
    <property type="entry name" value="DhaL_dom_sf"/>
</dbReference>
<feature type="domain" description="DhaL" evidence="1">
    <location>
        <begin position="7"/>
        <end position="205"/>
    </location>
</feature>
<dbReference type="SMART" id="SM01120">
    <property type="entry name" value="Dak2"/>
    <property type="match status" value="1"/>
</dbReference>
<keyword evidence="3" id="KW-1185">Reference proteome</keyword>
<dbReference type="HOGENOM" id="CLU_066424_1_0_5"/>
<dbReference type="SUPFAM" id="SSF101473">
    <property type="entry name" value="DhaL-like"/>
    <property type="match status" value="1"/>
</dbReference>
<dbReference type="RefSeq" id="WP_045682525.1">
    <property type="nucleotide sequence ID" value="NZ_CP010803.1"/>
</dbReference>
<evidence type="ECO:0000313" key="2">
    <source>
        <dbReference type="EMBL" id="AJY46723.1"/>
    </source>
</evidence>
<dbReference type="Proteomes" id="UP000032611">
    <property type="component" value="Chromosome"/>
</dbReference>
<gene>
    <name evidence="2" type="ORF">TM49_15250</name>
</gene>
<evidence type="ECO:0000313" key="3">
    <source>
        <dbReference type="Proteomes" id="UP000032611"/>
    </source>
</evidence>
<dbReference type="OrthoDB" id="9800291at2"/>